<comment type="caution">
    <text evidence="2">The sequence shown here is derived from an EMBL/GenBank/DDBJ whole genome shotgun (WGS) entry which is preliminary data.</text>
</comment>
<dbReference type="EMBL" id="JAGEVF010000003">
    <property type="protein sequence ID" value="MBO3116156.1"/>
    <property type="molecule type" value="Genomic_DNA"/>
</dbReference>
<sequence>MLKFFRKIRYELISKNKTGKYFKYAIGEIILVVIGILIALSINNWNENRKEGIAEQEFYNGVKDDLEQDLEFITYVQNYTKPKIDAYYVLNNSYSKDYEQNKIKIDSLMSIYLFSGQRTFYPVSGSFKSALAGNEINTYRQKKLIQSIIKLYGSNYDRLIDNAKIVDARWSNLSEKYIHNRRTGSFNNITSASYTKMLDDFHFHYIQLNWYNKILNETKIEVVELLKKLK</sequence>
<evidence type="ECO:0000313" key="2">
    <source>
        <dbReference type="EMBL" id="MBO3116156.1"/>
    </source>
</evidence>
<evidence type="ECO:0000256" key="1">
    <source>
        <dbReference type="SAM" id="Phobius"/>
    </source>
</evidence>
<dbReference type="Proteomes" id="UP000676776">
    <property type="component" value="Unassembled WGS sequence"/>
</dbReference>
<dbReference type="RefSeq" id="WP_208153344.1">
    <property type="nucleotide sequence ID" value="NZ_JAGEVF010000003.1"/>
</dbReference>
<protein>
    <submittedName>
        <fullName evidence="2">Uncharacterized protein</fullName>
    </submittedName>
</protein>
<dbReference type="Pfam" id="PF19578">
    <property type="entry name" value="DUF6090"/>
    <property type="match status" value="1"/>
</dbReference>
<reference evidence="2 3" key="1">
    <citation type="submission" date="2021-03" db="EMBL/GenBank/DDBJ databases">
        <title>Winogradskyella sp. nov., isolated from costal sediment.</title>
        <authorList>
            <person name="Gao C."/>
        </authorList>
    </citation>
    <scope>NUCLEOTIDE SEQUENCE [LARGE SCALE GENOMIC DNA]</scope>
    <source>
        <strain evidence="2 3">DF17</strain>
    </source>
</reference>
<gene>
    <name evidence="2" type="ORF">J4050_05320</name>
</gene>
<feature type="transmembrane region" description="Helical" evidence="1">
    <location>
        <begin position="21"/>
        <end position="42"/>
    </location>
</feature>
<evidence type="ECO:0000313" key="3">
    <source>
        <dbReference type="Proteomes" id="UP000676776"/>
    </source>
</evidence>
<keyword evidence="1" id="KW-0472">Membrane</keyword>
<accession>A0ABS3T2N9</accession>
<organism evidence="2 3">
    <name type="scientific">Winogradskyella pelagia</name>
    <dbReference type="NCBI Taxonomy" id="2819984"/>
    <lineage>
        <taxon>Bacteria</taxon>
        <taxon>Pseudomonadati</taxon>
        <taxon>Bacteroidota</taxon>
        <taxon>Flavobacteriia</taxon>
        <taxon>Flavobacteriales</taxon>
        <taxon>Flavobacteriaceae</taxon>
        <taxon>Winogradskyella</taxon>
    </lineage>
</organism>
<keyword evidence="3" id="KW-1185">Reference proteome</keyword>
<keyword evidence="1" id="KW-1133">Transmembrane helix</keyword>
<proteinExistence type="predicted"/>
<name>A0ABS3T2N9_9FLAO</name>
<keyword evidence="1" id="KW-0812">Transmembrane</keyword>
<dbReference type="InterPro" id="IPR045749">
    <property type="entry name" value="DUF6090"/>
</dbReference>